<gene>
    <name evidence="2" type="ORF">NCTC1542_00588</name>
</gene>
<feature type="compositionally biased region" description="Basic and acidic residues" evidence="1">
    <location>
        <begin position="207"/>
        <end position="217"/>
    </location>
</feature>
<proteinExistence type="predicted"/>
<protein>
    <submittedName>
        <fullName evidence="2">Uncharacterized protein</fullName>
    </submittedName>
</protein>
<name>A0A378U6N2_MYCFO</name>
<feature type="region of interest" description="Disordered" evidence="1">
    <location>
        <begin position="60"/>
        <end position="229"/>
    </location>
</feature>
<evidence type="ECO:0000313" key="3">
    <source>
        <dbReference type="Proteomes" id="UP000255389"/>
    </source>
</evidence>
<organism evidence="2 3">
    <name type="scientific">Mycolicibacterium fortuitum</name>
    <name type="common">Mycobacterium fortuitum</name>
    <dbReference type="NCBI Taxonomy" id="1766"/>
    <lineage>
        <taxon>Bacteria</taxon>
        <taxon>Bacillati</taxon>
        <taxon>Actinomycetota</taxon>
        <taxon>Actinomycetes</taxon>
        <taxon>Mycobacteriales</taxon>
        <taxon>Mycobacteriaceae</taxon>
        <taxon>Mycolicibacterium</taxon>
    </lineage>
</organism>
<feature type="region of interest" description="Disordered" evidence="1">
    <location>
        <begin position="247"/>
        <end position="267"/>
    </location>
</feature>
<feature type="compositionally biased region" description="Low complexity" evidence="1">
    <location>
        <begin position="62"/>
        <end position="78"/>
    </location>
</feature>
<evidence type="ECO:0000256" key="1">
    <source>
        <dbReference type="SAM" id="MobiDB-lite"/>
    </source>
</evidence>
<dbReference type="AlphaFoldDB" id="A0A378U6N2"/>
<feature type="compositionally biased region" description="Basic and acidic residues" evidence="1">
    <location>
        <begin position="102"/>
        <end position="112"/>
    </location>
</feature>
<reference evidence="2 3" key="1">
    <citation type="submission" date="2018-06" db="EMBL/GenBank/DDBJ databases">
        <authorList>
            <consortium name="Pathogen Informatics"/>
            <person name="Doyle S."/>
        </authorList>
    </citation>
    <scope>NUCLEOTIDE SEQUENCE [LARGE SCALE GENOMIC DNA]</scope>
    <source>
        <strain evidence="2 3">NCTC1542</strain>
    </source>
</reference>
<sequence>MPSRPQCVCRGEFGQVAQLQWHRGVDGRLDELVDQRHEERRDEQNCQYPAQERACTSVCRRPTTTSSTAPSANNVSTTRCDRPYAENSRCADNNCSTPPFVTRRDRISHDPKAPSSESANSPNFRIIPGPLRGRRKLPTSRRPAAQPKRVGHDHAAGNHRTPTARCADAQAQRQARPKPRSARGCRSECGPLANQSDRTACGGLRRHMSDREARAASREPTVGDEGTHLAESTPFRNEVGYSISCIPGRPVGLRSGPPPHRLRSPGP</sequence>
<evidence type="ECO:0000313" key="2">
    <source>
        <dbReference type="EMBL" id="STZ73048.1"/>
    </source>
</evidence>
<dbReference type="EMBL" id="UGQY01000001">
    <property type="protein sequence ID" value="STZ73048.1"/>
    <property type="molecule type" value="Genomic_DNA"/>
</dbReference>
<accession>A0A378U6N2</accession>
<dbReference type="Proteomes" id="UP000255389">
    <property type="component" value="Unassembled WGS sequence"/>
</dbReference>
<feature type="compositionally biased region" description="Low complexity" evidence="1">
    <location>
        <begin position="164"/>
        <end position="174"/>
    </location>
</feature>
<feature type="compositionally biased region" description="Polar residues" evidence="1">
    <location>
        <begin position="90"/>
        <end position="99"/>
    </location>
</feature>